<dbReference type="PANTHER" id="PTHR43881">
    <property type="entry name" value="GAMMA-GLUTAMYLTRANSPEPTIDASE (AFU_ORTHOLOGUE AFUA_4G13580)"/>
    <property type="match status" value="1"/>
</dbReference>
<sequence>MFTDRTLGNRPVFTPTLGAASEHGVVSAPHILASQSGLRVLDNGGNAIEAAIAIAATLSVVYPHMTGLGGDAFWLIGNADGSVLGLDGAGTAARLANPEYYLAGGRQRIPERGPLAANTVAGAVSTWDAAYVHSRERWDGTRNWGDLLDDAVWYAFNGCPVSRSLHLVLTDKLMEMVNATPRFQAVFLANGHAPDVGSTLRQRALGESLTQLQRSGAEDFYRGDLGARMARGLAEQGSPLSAQDLAFFNARWVEPLRCSYGKGELVNLPPPTQGLSSLMLLALMERTGTAGMDPFGAEYLHHAVEATKLVFTLRDHYIADPDYMSISVNDLLAPDFLDGLASRIDPGMVRSYGDGAGPGDTVWFGVADREGRTVSVIQSLYYEFGSTVMAGDTGILWQNRGCSFSLDRGSANVLVPRKRPFHTLNPAMYIKNGKVHLAYGSMGGEGQPQTQAALASRVLDHGMSLTEAIGSPRWLLGRTWGDVSPGLKLERGYTAEAFHQLKMKGHPVEWVAKHSSVFGHAGMIRIGGDGAFEAASDPRSDGAALGL</sequence>
<dbReference type="RefSeq" id="WP_123102332.1">
    <property type="nucleotide sequence ID" value="NZ_CP127527.1"/>
</dbReference>
<reference evidence="1" key="1">
    <citation type="submission" date="2018-10" db="EMBL/GenBank/DDBJ databases">
        <title>Acidithiobacillus sulfuriphilus sp. nov.: an extremely acidophilic sulfur-oxidizing chemolithotroph isolated from a neutral pH environment.</title>
        <authorList>
            <person name="Falagan C."/>
            <person name="Moya-Beltran A."/>
            <person name="Quatrini R."/>
            <person name="Johnson D.B."/>
        </authorList>
    </citation>
    <scope>NUCLEOTIDE SEQUENCE [LARGE SCALE GENOMIC DNA]</scope>
    <source>
        <strain evidence="1">CJ-2</strain>
    </source>
</reference>
<dbReference type="Pfam" id="PF01019">
    <property type="entry name" value="G_glu_transpept"/>
    <property type="match status" value="1"/>
</dbReference>
<dbReference type="SUPFAM" id="SSF56235">
    <property type="entry name" value="N-terminal nucleophile aminohydrolases (Ntn hydrolases)"/>
    <property type="match status" value="1"/>
</dbReference>
<dbReference type="InterPro" id="IPR043138">
    <property type="entry name" value="GGT_lsub"/>
</dbReference>
<dbReference type="EMBL" id="RIZI01000130">
    <property type="protein sequence ID" value="RNF67713.1"/>
    <property type="molecule type" value="Genomic_DNA"/>
</dbReference>
<dbReference type="PRINTS" id="PR01210">
    <property type="entry name" value="GGTRANSPTASE"/>
</dbReference>
<dbReference type="AlphaFoldDB" id="A0A3M8RHB5"/>
<gene>
    <name evidence="1" type="ORF">EC580_03785</name>
</gene>
<dbReference type="PANTHER" id="PTHR43881:SF5">
    <property type="entry name" value="GAMMA-GLUTAMYLTRANSPEPTIDASE"/>
    <property type="match status" value="1"/>
</dbReference>
<accession>A0A3M8RHB5</accession>
<dbReference type="OrthoDB" id="9781342at2"/>
<name>A0A3M8RHB5_9PROT</name>
<comment type="caution">
    <text evidence="1">The sequence shown here is derived from an EMBL/GenBank/DDBJ whole genome shotgun (WGS) entry which is preliminary data.</text>
</comment>
<evidence type="ECO:0000313" key="1">
    <source>
        <dbReference type="EMBL" id="RNF67713.1"/>
    </source>
</evidence>
<keyword evidence="1" id="KW-0808">Transferase</keyword>
<dbReference type="InterPro" id="IPR043137">
    <property type="entry name" value="GGT_ssub_C"/>
</dbReference>
<organism evidence="1">
    <name type="scientific">Acidithiobacillus sulfuriphilus</name>
    <dbReference type="NCBI Taxonomy" id="1867749"/>
    <lineage>
        <taxon>Bacteria</taxon>
        <taxon>Pseudomonadati</taxon>
        <taxon>Pseudomonadota</taxon>
        <taxon>Acidithiobacillia</taxon>
        <taxon>Acidithiobacillales</taxon>
        <taxon>Acidithiobacillaceae</taxon>
        <taxon>Acidithiobacillus</taxon>
    </lineage>
</organism>
<protein>
    <submittedName>
        <fullName evidence="1">Gamma-glutamyltransferase family protein</fullName>
    </submittedName>
</protein>
<dbReference type="InterPro" id="IPR029055">
    <property type="entry name" value="Ntn_hydrolases_N"/>
</dbReference>
<proteinExistence type="predicted"/>
<dbReference type="Gene3D" id="1.10.246.130">
    <property type="match status" value="1"/>
</dbReference>
<dbReference type="Gene3D" id="3.60.20.40">
    <property type="match status" value="1"/>
</dbReference>
<dbReference type="GO" id="GO:0016740">
    <property type="term" value="F:transferase activity"/>
    <property type="evidence" value="ECO:0007669"/>
    <property type="project" value="UniProtKB-KW"/>
</dbReference>
<dbReference type="InterPro" id="IPR052896">
    <property type="entry name" value="GGT-like_enzyme"/>
</dbReference>